<name>A0A1D6IL13_MAIZE</name>
<protein>
    <submittedName>
        <fullName evidence="5">40S ribosomal protein S6-1</fullName>
    </submittedName>
</protein>
<evidence type="ECO:0000256" key="1">
    <source>
        <dbReference type="ARBA" id="ARBA00009312"/>
    </source>
</evidence>
<organism evidence="5">
    <name type="scientific">Zea mays</name>
    <name type="common">Maize</name>
    <dbReference type="NCBI Taxonomy" id="4577"/>
    <lineage>
        <taxon>Eukaryota</taxon>
        <taxon>Viridiplantae</taxon>
        <taxon>Streptophyta</taxon>
        <taxon>Embryophyta</taxon>
        <taxon>Tracheophyta</taxon>
        <taxon>Spermatophyta</taxon>
        <taxon>Magnoliopsida</taxon>
        <taxon>Liliopsida</taxon>
        <taxon>Poales</taxon>
        <taxon>Poaceae</taxon>
        <taxon>PACMAD clade</taxon>
        <taxon>Panicoideae</taxon>
        <taxon>Andropogonodae</taxon>
        <taxon>Andropogoneae</taxon>
        <taxon>Tripsacinae</taxon>
        <taxon>Zea</taxon>
    </lineage>
</organism>
<dbReference type="STRING" id="4577.A0A1D6IL13"/>
<dbReference type="GO" id="GO:0003735">
    <property type="term" value="F:structural constituent of ribosome"/>
    <property type="evidence" value="ECO:0007669"/>
    <property type="project" value="InterPro"/>
</dbReference>
<evidence type="ECO:0000256" key="4">
    <source>
        <dbReference type="SAM" id="MobiDB-lite"/>
    </source>
</evidence>
<dbReference type="GO" id="GO:0005840">
    <property type="term" value="C:ribosome"/>
    <property type="evidence" value="ECO:0007669"/>
    <property type="project" value="UniProtKB-KW"/>
</dbReference>
<feature type="region of interest" description="Disordered" evidence="4">
    <location>
        <begin position="21"/>
        <end position="45"/>
    </location>
</feature>
<dbReference type="GO" id="GO:1990904">
    <property type="term" value="C:ribonucleoprotein complex"/>
    <property type="evidence" value="ECO:0007669"/>
    <property type="project" value="UniProtKB-KW"/>
</dbReference>
<gene>
    <name evidence="5" type="ORF">ZEAMMB73_Zm00001d022310</name>
</gene>
<reference evidence="5" key="1">
    <citation type="submission" date="2015-12" db="EMBL/GenBank/DDBJ databases">
        <title>Update maize B73 reference genome by single molecule sequencing technologies.</title>
        <authorList>
            <consortium name="Maize Genome Sequencing Project"/>
            <person name="Ware D."/>
        </authorList>
    </citation>
    <scope>NUCLEOTIDE SEQUENCE [LARGE SCALE GENOMIC DNA]</scope>
    <source>
        <tissue evidence="5">Seedling</tissue>
    </source>
</reference>
<accession>A0A3L6E380</accession>
<dbReference type="GO" id="GO:0006412">
    <property type="term" value="P:translation"/>
    <property type="evidence" value="ECO:0007669"/>
    <property type="project" value="InterPro"/>
</dbReference>
<evidence type="ECO:0000256" key="2">
    <source>
        <dbReference type="ARBA" id="ARBA00022980"/>
    </source>
</evidence>
<evidence type="ECO:0000256" key="3">
    <source>
        <dbReference type="ARBA" id="ARBA00023274"/>
    </source>
</evidence>
<dbReference type="InParanoid" id="A0A1D6IL13"/>
<sequence length="274" mass="30084">MSASGGGSAGNRTVADVLMGNARAAASKTKKASPSLENPQAKTDRAKVELEVQAVPSPAKSPKLPVVITQFDDAKENSLSPKRLITTLFVSIPQEGISMVFYKGTPCFRGYGRRNVERRRNSVRGCIVSQDLSVINLVIVKKGENDLPGLTDTEKPRMREFKGYVFKIMGGCDKQGFPMKQGVLTSGRVRLLLHMSEIGAVGFTAWQVGESCYNPNRLIFSVTCTMLITTLFVSIPQEGISMVFYKEHKTMLKSKLILEDEFDWNLPLVVSGSD</sequence>
<feature type="compositionally biased region" description="Low complexity" evidence="4">
    <location>
        <begin position="22"/>
        <end position="35"/>
    </location>
</feature>
<comment type="similarity">
    <text evidence="1">Belongs to the eukaryotic ribosomal protein eS6 family.</text>
</comment>
<dbReference type="EMBL" id="CM007650">
    <property type="protein sequence ID" value="ONM60091.1"/>
    <property type="molecule type" value="Genomic_DNA"/>
</dbReference>
<proteinExistence type="inferred from homology"/>
<dbReference type="AlphaFoldDB" id="A0A1D6IL13"/>
<dbReference type="IntAct" id="A0A1D6IL13">
    <property type="interactions" value="1"/>
</dbReference>
<dbReference type="InterPro" id="IPR001377">
    <property type="entry name" value="Ribosomal_eS6"/>
</dbReference>
<accession>A0A1D6IL13</accession>
<dbReference type="InterPro" id="IPR018282">
    <property type="entry name" value="Ribosomal_eS6_CS"/>
</dbReference>
<dbReference type="EMBL" id="CM007650">
    <property type="protein sequence ID" value="ONM60092.1"/>
    <property type="molecule type" value="Genomic_DNA"/>
</dbReference>
<keyword evidence="2 5" id="KW-0689">Ribosomal protein</keyword>
<dbReference type="PANTHER" id="PTHR11502">
    <property type="entry name" value="40S RIBOSOMAL PROTEIN S6"/>
    <property type="match status" value="1"/>
</dbReference>
<dbReference type="SMART" id="SM01405">
    <property type="entry name" value="Ribosomal_S6e"/>
    <property type="match status" value="2"/>
</dbReference>
<dbReference type="PROSITE" id="PS00578">
    <property type="entry name" value="RIBOSOMAL_S6E"/>
    <property type="match status" value="1"/>
</dbReference>
<dbReference type="Pfam" id="PF01092">
    <property type="entry name" value="Ribosomal_S6e"/>
    <property type="match status" value="2"/>
</dbReference>
<keyword evidence="3" id="KW-0687">Ribonucleoprotein</keyword>
<evidence type="ECO:0000313" key="5">
    <source>
        <dbReference type="EMBL" id="ONM60092.1"/>
    </source>
</evidence>